<evidence type="ECO:0000256" key="7">
    <source>
        <dbReference type="ARBA" id="ARBA00023136"/>
    </source>
</evidence>
<sequence>MISSDSRICLASGFVVFIEQAPKYQLSHCLSPLHGNGPKWLLFTEFVEHYKLIGVEHFYVYVKDIDEYSARVLNDYVRTGEIETTFLRTNDRPGGLYLRATIRDCIHRSRHHSRYVIIGDLDERIVLSGTETLTGYVTNVMTLHPNVASLRFKARYVVCTGHLPVYYNVMEMGVHRTRLLFSNYETFFVPVADAFIRHMRYPDRWTERELPTILSYGKMETTNYPEHLMPVLYQRVKERLDRVYLVNSTTTQRLLAATISTP</sequence>
<proteinExistence type="inferred from homology"/>
<dbReference type="OMA" id="RWTEREL"/>
<reference evidence="11" key="1">
    <citation type="submission" date="2016-04" db="UniProtKB">
        <authorList>
            <consortium name="WormBaseParasite"/>
        </authorList>
    </citation>
    <scope>IDENTIFICATION</scope>
</reference>
<keyword evidence="5" id="KW-0812">Transmembrane</keyword>
<name>A0A158R2T3_NIPBR</name>
<dbReference type="AlphaFoldDB" id="A0A158R2T3"/>
<organism evidence="11">
    <name type="scientific">Nippostrongylus brasiliensis</name>
    <name type="common">Rat hookworm</name>
    <dbReference type="NCBI Taxonomy" id="27835"/>
    <lineage>
        <taxon>Eukaryota</taxon>
        <taxon>Metazoa</taxon>
        <taxon>Ecdysozoa</taxon>
        <taxon>Nematoda</taxon>
        <taxon>Chromadorea</taxon>
        <taxon>Rhabditida</taxon>
        <taxon>Rhabditina</taxon>
        <taxon>Rhabditomorpha</taxon>
        <taxon>Strongyloidea</taxon>
        <taxon>Heligmosomidae</taxon>
        <taxon>Nippostrongylus</taxon>
    </lineage>
</organism>
<dbReference type="WBParaSite" id="NBR_0001678001-mRNA-1">
    <property type="protein sequence ID" value="NBR_0001678001-mRNA-1"/>
    <property type="gene ID" value="NBR_0001678001"/>
</dbReference>
<dbReference type="Pfam" id="PF01697">
    <property type="entry name" value="Glyco_transf_92"/>
    <property type="match status" value="1"/>
</dbReference>
<comment type="similarity">
    <text evidence="2 8">Belongs to the glycosyltransferase 92 family.</text>
</comment>
<keyword evidence="6" id="KW-1133">Transmembrane helix</keyword>
<evidence type="ECO:0000256" key="1">
    <source>
        <dbReference type="ARBA" id="ARBA00004167"/>
    </source>
</evidence>
<comment type="subcellular location">
    <subcellularLocation>
        <location evidence="1">Membrane</location>
        <topology evidence="1">Single-pass membrane protein</topology>
    </subcellularLocation>
</comment>
<evidence type="ECO:0000313" key="9">
    <source>
        <dbReference type="EMBL" id="VDL80376.1"/>
    </source>
</evidence>
<keyword evidence="3 8" id="KW-0328">Glycosyltransferase</keyword>
<dbReference type="PANTHER" id="PTHR21461">
    <property type="entry name" value="GLYCOSYLTRANSFERASE FAMILY 92 PROTEIN"/>
    <property type="match status" value="1"/>
</dbReference>
<evidence type="ECO:0000256" key="5">
    <source>
        <dbReference type="ARBA" id="ARBA00022692"/>
    </source>
</evidence>
<evidence type="ECO:0000256" key="6">
    <source>
        <dbReference type="ARBA" id="ARBA00022989"/>
    </source>
</evidence>
<dbReference type="PANTHER" id="PTHR21461:SF40">
    <property type="entry name" value="GLYCOSYLTRANSFERASE FAMILY 92 PROTEIN"/>
    <property type="match status" value="1"/>
</dbReference>
<dbReference type="InterPro" id="IPR008166">
    <property type="entry name" value="Glyco_transf_92"/>
</dbReference>
<evidence type="ECO:0000313" key="11">
    <source>
        <dbReference type="WBParaSite" id="NBR_0001678001-mRNA-1"/>
    </source>
</evidence>
<dbReference type="EC" id="2.4.1.-" evidence="8"/>
<reference evidence="9 10" key="2">
    <citation type="submission" date="2018-11" db="EMBL/GenBank/DDBJ databases">
        <authorList>
            <consortium name="Pathogen Informatics"/>
        </authorList>
    </citation>
    <scope>NUCLEOTIDE SEQUENCE [LARGE SCALE GENOMIC DNA]</scope>
</reference>
<keyword evidence="7" id="KW-0472">Membrane</keyword>
<evidence type="ECO:0000256" key="3">
    <source>
        <dbReference type="ARBA" id="ARBA00022676"/>
    </source>
</evidence>
<keyword evidence="4 8" id="KW-0808">Transferase</keyword>
<dbReference type="GO" id="GO:0005737">
    <property type="term" value="C:cytoplasm"/>
    <property type="evidence" value="ECO:0007669"/>
    <property type="project" value="TreeGrafter"/>
</dbReference>
<accession>A0A158R2T3</accession>
<evidence type="ECO:0000256" key="8">
    <source>
        <dbReference type="RuleBase" id="RU366017"/>
    </source>
</evidence>
<dbReference type="Proteomes" id="UP000271162">
    <property type="component" value="Unassembled WGS sequence"/>
</dbReference>
<protein>
    <recommendedName>
        <fullName evidence="8">Glycosyltransferase family 92 protein</fullName>
        <ecNumber evidence="8">2.4.1.-</ecNumber>
    </recommendedName>
</protein>
<dbReference type="GO" id="GO:0016757">
    <property type="term" value="F:glycosyltransferase activity"/>
    <property type="evidence" value="ECO:0007669"/>
    <property type="project" value="UniProtKB-UniRule"/>
</dbReference>
<dbReference type="EMBL" id="UYSL01022392">
    <property type="protein sequence ID" value="VDL80376.1"/>
    <property type="molecule type" value="Genomic_DNA"/>
</dbReference>
<evidence type="ECO:0000313" key="10">
    <source>
        <dbReference type="Proteomes" id="UP000271162"/>
    </source>
</evidence>
<evidence type="ECO:0000256" key="4">
    <source>
        <dbReference type="ARBA" id="ARBA00022679"/>
    </source>
</evidence>
<evidence type="ECO:0000256" key="2">
    <source>
        <dbReference type="ARBA" id="ARBA00007647"/>
    </source>
</evidence>
<dbReference type="GO" id="GO:0016020">
    <property type="term" value="C:membrane"/>
    <property type="evidence" value="ECO:0007669"/>
    <property type="project" value="UniProtKB-SubCell"/>
</dbReference>
<gene>
    <name evidence="9" type="ORF">NBR_LOCUS16781</name>
</gene>
<keyword evidence="10" id="KW-1185">Reference proteome</keyword>